<feature type="transmembrane region" description="Helical" evidence="1">
    <location>
        <begin position="31"/>
        <end position="48"/>
    </location>
</feature>
<evidence type="ECO:0000256" key="1">
    <source>
        <dbReference type="SAM" id="Phobius"/>
    </source>
</evidence>
<accession>A0A1F7UIJ4</accession>
<keyword evidence="1" id="KW-1133">Transmembrane helix</keyword>
<reference evidence="2 3" key="1">
    <citation type="journal article" date="2016" name="Nat. Commun.">
        <title>Thousands of microbial genomes shed light on interconnected biogeochemical processes in an aquifer system.</title>
        <authorList>
            <person name="Anantharaman K."/>
            <person name="Brown C.T."/>
            <person name="Hug L.A."/>
            <person name="Sharon I."/>
            <person name="Castelle C.J."/>
            <person name="Probst A.J."/>
            <person name="Thomas B.C."/>
            <person name="Singh A."/>
            <person name="Wilkins M.J."/>
            <person name="Karaoz U."/>
            <person name="Brodie E.L."/>
            <person name="Williams K.H."/>
            <person name="Hubbard S.S."/>
            <person name="Banfield J.F."/>
        </authorList>
    </citation>
    <scope>NUCLEOTIDE SEQUENCE [LARGE SCALE GENOMIC DNA]</scope>
</reference>
<proteinExistence type="predicted"/>
<keyword evidence="1" id="KW-0812">Transmembrane</keyword>
<keyword evidence="1" id="KW-0472">Membrane</keyword>
<protein>
    <submittedName>
        <fullName evidence="2">Uncharacterized protein</fullName>
    </submittedName>
</protein>
<evidence type="ECO:0000313" key="2">
    <source>
        <dbReference type="EMBL" id="OGL78110.1"/>
    </source>
</evidence>
<dbReference type="AlphaFoldDB" id="A0A1F7UIJ4"/>
<organism evidence="2 3">
    <name type="scientific">Candidatus Uhrbacteria bacterium RIFCSPHIGHO2_12_FULL_60_25</name>
    <dbReference type="NCBI Taxonomy" id="1802399"/>
    <lineage>
        <taxon>Bacteria</taxon>
        <taxon>Candidatus Uhriibacteriota</taxon>
    </lineage>
</organism>
<dbReference type="Proteomes" id="UP000176603">
    <property type="component" value="Unassembled WGS sequence"/>
</dbReference>
<sequence>MLGIKLPKKLLKSPKLQLDPVRALRVIRIQANLIILLVIALAATWVWFARVRNAVDFHVLAQEFEPPVRVSIGTKVFSGDENITDTGIATTPFITLYGTIKDYGLLRDALPDLALTVRGTRVDVNAEIGEFAEKVLLQPGKNVIDLLVWWNGTSQYRQHYTVTYIPANSATSSPATQ</sequence>
<dbReference type="EMBL" id="MGEH01000037">
    <property type="protein sequence ID" value="OGL78110.1"/>
    <property type="molecule type" value="Genomic_DNA"/>
</dbReference>
<gene>
    <name evidence="2" type="ORF">A3E39_04300</name>
</gene>
<evidence type="ECO:0000313" key="3">
    <source>
        <dbReference type="Proteomes" id="UP000176603"/>
    </source>
</evidence>
<name>A0A1F7UIJ4_9BACT</name>
<dbReference type="STRING" id="1802399.A3E39_04300"/>
<comment type="caution">
    <text evidence="2">The sequence shown here is derived from an EMBL/GenBank/DDBJ whole genome shotgun (WGS) entry which is preliminary data.</text>
</comment>